<gene>
    <name evidence="2" type="ORF">IRY55_04900</name>
</gene>
<evidence type="ECO:0000313" key="3">
    <source>
        <dbReference type="Proteomes" id="UP000622653"/>
    </source>
</evidence>
<dbReference type="EMBL" id="JADKPV010000001">
    <property type="protein sequence ID" value="MBF4500697.1"/>
    <property type="molecule type" value="Genomic_DNA"/>
</dbReference>
<dbReference type="AlphaFoldDB" id="A0A8J7G3U0"/>
<feature type="transmembrane region" description="Helical" evidence="1">
    <location>
        <begin position="31"/>
        <end position="53"/>
    </location>
</feature>
<keyword evidence="1" id="KW-1133">Transmembrane helix</keyword>
<organism evidence="2 3">
    <name type="scientific">Savagea serpentis</name>
    <dbReference type="NCBI Taxonomy" id="2785297"/>
    <lineage>
        <taxon>Bacteria</taxon>
        <taxon>Bacillati</taxon>
        <taxon>Bacillota</taxon>
        <taxon>Bacilli</taxon>
        <taxon>Bacillales</taxon>
        <taxon>Caryophanaceae</taxon>
        <taxon>Savagea</taxon>
    </lineage>
</organism>
<evidence type="ECO:0000313" key="2">
    <source>
        <dbReference type="EMBL" id="MBF4500697.1"/>
    </source>
</evidence>
<keyword evidence="1" id="KW-0472">Membrane</keyword>
<reference evidence="2" key="1">
    <citation type="submission" date="2020-11" db="EMBL/GenBank/DDBJ databases">
        <title>Multidrug resistant novel bacterium Savagea serpentis sp. nov., isolated from the scats of a vine snake (Ahaetulla nasuta).</title>
        <authorList>
            <person name="Venkata Ramana V."/>
            <person name="Vikas Patil S."/>
            <person name="Yogita Lugani V."/>
        </authorList>
    </citation>
    <scope>NUCLEOTIDE SEQUENCE</scope>
    <source>
        <strain evidence="2">SN6</strain>
    </source>
</reference>
<proteinExistence type="predicted"/>
<dbReference type="RefSeq" id="WP_194562123.1">
    <property type="nucleotide sequence ID" value="NZ_JADKPV010000001.1"/>
</dbReference>
<comment type="caution">
    <text evidence="2">The sequence shown here is derived from an EMBL/GenBank/DDBJ whole genome shotgun (WGS) entry which is preliminary data.</text>
</comment>
<sequence length="90" mass="10479">MMFFILTVLVFVEMVVMWSLYKAIGKEEHIWLIKVFYVFFFSGLVALPIEKLIFHVDSILWELLVLGVGFIVIGSLIAHLQQQKKEAYSL</sequence>
<feature type="transmembrane region" description="Helical" evidence="1">
    <location>
        <begin position="6"/>
        <end position="24"/>
    </location>
</feature>
<accession>A0A8J7G3U0</accession>
<keyword evidence="3" id="KW-1185">Reference proteome</keyword>
<evidence type="ECO:0000256" key="1">
    <source>
        <dbReference type="SAM" id="Phobius"/>
    </source>
</evidence>
<keyword evidence="1" id="KW-0812">Transmembrane</keyword>
<dbReference type="Proteomes" id="UP000622653">
    <property type="component" value="Unassembled WGS sequence"/>
</dbReference>
<feature type="transmembrane region" description="Helical" evidence="1">
    <location>
        <begin position="59"/>
        <end position="80"/>
    </location>
</feature>
<protein>
    <submittedName>
        <fullName evidence="2">Uncharacterized protein</fullName>
    </submittedName>
</protein>
<name>A0A8J7G3U0_9BACL</name>